<gene>
    <name evidence="3" type="ORF">Tco_0824307</name>
</gene>
<feature type="compositionally biased region" description="Basic and acidic residues" evidence="1">
    <location>
        <begin position="126"/>
        <end position="155"/>
    </location>
</feature>
<dbReference type="Proteomes" id="UP001151760">
    <property type="component" value="Unassembled WGS sequence"/>
</dbReference>
<feature type="region of interest" description="Disordered" evidence="1">
    <location>
        <begin position="121"/>
        <end position="155"/>
    </location>
</feature>
<reference evidence="3" key="1">
    <citation type="journal article" date="2022" name="Int. J. Mol. Sci.">
        <title>Draft Genome of Tanacetum Coccineum: Genomic Comparison of Closely Related Tanacetum-Family Plants.</title>
        <authorList>
            <person name="Yamashiro T."/>
            <person name="Shiraishi A."/>
            <person name="Nakayama K."/>
            <person name="Satake H."/>
        </authorList>
    </citation>
    <scope>NUCLEOTIDE SEQUENCE</scope>
</reference>
<organism evidence="3 4">
    <name type="scientific">Tanacetum coccineum</name>
    <dbReference type="NCBI Taxonomy" id="301880"/>
    <lineage>
        <taxon>Eukaryota</taxon>
        <taxon>Viridiplantae</taxon>
        <taxon>Streptophyta</taxon>
        <taxon>Embryophyta</taxon>
        <taxon>Tracheophyta</taxon>
        <taxon>Spermatophyta</taxon>
        <taxon>Magnoliopsida</taxon>
        <taxon>eudicotyledons</taxon>
        <taxon>Gunneridae</taxon>
        <taxon>Pentapetalae</taxon>
        <taxon>asterids</taxon>
        <taxon>campanulids</taxon>
        <taxon>Asterales</taxon>
        <taxon>Asteraceae</taxon>
        <taxon>Asteroideae</taxon>
        <taxon>Anthemideae</taxon>
        <taxon>Anthemidinae</taxon>
        <taxon>Tanacetum</taxon>
    </lineage>
</organism>
<evidence type="ECO:0000256" key="1">
    <source>
        <dbReference type="SAM" id="MobiDB-lite"/>
    </source>
</evidence>
<dbReference type="Pfam" id="PF25597">
    <property type="entry name" value="SH3_retrovirus"/>
    <property type="match status" value="1"/>
</dbReference>
<feature type="domain" description="Retroviral polymerase SH3-like" evidence="2">
    <location>
        <begin position="6"/>
        <end position="62"/>
    </location>
</feature>
<dbReference type="EMBL" id="BQNB010012402">
    <property type="protein sequence ID" value="GJT03138.1"/>
    <property type="molecule type" value="Genomic_DNA"/>
</dbReference>
<sequence length="313" mass="34897">MRPFGCPVTILNTLDSLGKFDGKADEGFFVVYFINSKAFKVFNTRTRRVEENLHITFLENKPNVVGSGPDWLFDINLLINSMNYEPVTAGNQTNKNAGIKDNTQQYILLPILYNSPKSLEDAVADDDGKKTNEKPANEGERNGQEKEGRASNKEDYQNVQDFKATLDNLLVQQKEGYSNSTNRDSTVSPSVSTAEQSFTNADDLPTDPIMPDLEDTANLLNTVIFSGAYDNEDVGAEADLNNLETTMNVSPIPTTRIHKDHPKDQIIREENKSQRLSKLSICLFSLINRTQEGDSSFDRSKLDRCNAKGASII</sequence>
<proteinExistence type="predicted"/>
<accession>A0ABQ5APR1</accession>
<evidence type="ECO:0000313" key="3">
    <source>
        <dbReference type="EMBL" id="GJT03138.1"/>
    </source>
</evidence>
<keyword evidence="4" id="KW-1185">Reference proteome</keyword>
<comment type="caution">
    <text evidence="3">The sequence shown here is derived from an EMBL/GenBank/DDBJ whole genome shotgun (WGS) entry which is preliminary data.</text>
</comment>
<name>A0ABQ5APR1_9ASTR</name>
<evidence type="ECO:0000313" key="4">
    <source>
        <dbReference type="Proteomes" id="UP001151760"/>
    </source>
</evidence>
<dbReference type="InterPro" id="IPR057670">
    <property type="entry name" value="SH3_retrovirus"/>
</dbReference>
<evidence type="ECO:0000259" key="2">
    <source>
        <dbReference type="Pfam" id="PF25597"/>
    </source>
</evidence>
<reference evidence="3" key="2">
    <citation type="submission" date="2022-01" db="EMBL/GenBank/DDBJ databases">
        <authorList>
            <person name="Yamashiro T."/>
            <person name="Shiraishi A."/>
            <person name="Satake H."/>
            <person name="Nakayama K."/>
        </authorList>
    </citation>
    <scope>NUCLEOTIDE SEQUENCE</scope>
</reference>
<protein>
    <recommendedName>
        <fullName evidence="2">Retroviral polymerase SH3-like domain-containing protein</fullName>
    </recommendedName>
</protein>